<sequence length="36" mass="4310">MPNSKTDDRLIPNLFFLLFLLPFHRDEGDARIEKYS</sequence>
<dbReference type="AlphaFoldDB" id="A0A0E9WHK2"/>
<organism evidence="1">
    <name type="scientific">Anguilla anguilla</name>
    <name type="common">European freshwater eel</name>
    <name type="synonym">Muraena anguilla</name>
    <dbReference type="NCBI Taxonomy" id="7936"/>
    <lineage>
        <taxon>Eukaryota</taxon>
        <taxon>Metazoa</taxon>
        <taxon>Chordata</taxon>
        <taxon>Craniata</taxon>
        <taxon>Vertebrata</taxon>
        <taxon>Euteleostomi</taxon>
        <taxon>Actinopterygii</taxon>
        <taxon>Neopterygii</taxon>
        <taxon>Teleostei</taxon>
        <taxon>Anguilliformes</taxon>
        <taxon>Anguillidae</taxon>
        <taxon>Anguilla</taxon>
    </lineage>
</organism>
<reference evidence="1" key="2">
    <citation type="journal article" date="2015" name="Fish Shellfish Immunol.">
        <title>Early steps in the European eel (Anguilla anguilla)-Vibrio vulnificus interaction in the gills: Role of the RtxA13 toxin.</title>
        <authorList>
            <person name="Callol A."/>
            <person name="Pajuelo D."/>
            <person name="Ebbesson L."/>
            <person name="Teles M."/>
            <person name="MacKenzie S."/>
            <person name="Amaro C."/>
        </authorList>
    </citation>
    <scope>NUCLEOTIDE SEQUENCE</scope>
</reference>
<name>A0A0E9WHK2_ANGAN</name>
<reference evidence="1" key="1">
    <citation type="submission" date="2014-11" db="EMBL/GenBank/DDBJ databases">
        <authorList>
            <person name="Amaro Gonzalez C."/>
        </authorList>
    </citation>
    <scope>NUCLEOTIDE SEQUENCE</scope>
</reference>
<evidence type="ECO:0000313" key="1">
    <source>
        <dbReference type="EMBL" id="JAH89070.1"/>
    </source>
</evidence>
<accession>A0A0E9WHK2</accession>
<proteinExistence type="predicted"/>
<dbReference type="EMBL" id="GBXM01019507">
    <property type="protein sequence ID" value="JAH89070.1"/>
    <property type="molecule type" value="Transcribed_RNA"/>
</dbReference>
<protein>
    <submittedName>
        <fullName evidence="1">Uncharacterized protein</fullName>
    </submittedName>
</protein>